<feature type="region of interest" description="Disordered" evidence="1">
    <location>
        <begin position="44"/>
        <end position="84"/>
    </location>
</feature>
<comment type="caution">
    <text evidence="2">The sequence shown here is derived from an EMBL/GenBank/DDBJ whole genome shotgun (WGS) entry which is preliminary data.</text>
</comment>
<gene>
    <name evidence="2" type="ORF">QO033_03540</name>
</gene>
<sequence>MSDKKTSSAGRAAALAAADRVRLLLEVVEDDAFLTEVLHSADRTMDGLRGNAGPGGCPGRGAPDPDTRARRASWMLRGRSGGRG</sequence>
<proteinExistence type="predicted"/>
<evidence type="ECO:0000313" key="2">
    <source>
        <dbReference type="EMBL" id="MDK3016733.1"/>
    </source>
</evidence>
<dbReference type="EMBL" id="JASNJD010000002">
    <property type="protein sequence ID" value="MDK3016733.1"/>
    <property type="molecule type" value="Genomic_DNA"/>
</dbReference>
<dbReference type="RefSeq" id="WP_284479551.1">
    <property type="nucleotide sequence ID" value="NZ_JASNJD010000002.1"/>
</dbReference>
<feature type="compositionally biased region" description="Gly residues" evidence="1">
    <location>
        <begin position="50"/>
        <end position="59"/>
    </location>
</feature>
<keyword evidence="3" id="KW-1185">Reference proteome</keyword>
<name>A0ABT7EWL3_9RHOB</name>
<evidence type="ECO:0000313" key="3">
    <source>
        <dbReference type="Proteomes" id="UP001243757"/>
    </source>
</evidence>
<organism evidence="2 3">
    <name type="scientific">Pseudodonghicola flavimaris</name>
    <dbReference type="NCBI Taxonomy" id="3050036"/>
    <lineage>
        <taxon>Bacteria</taxon>
        <taxon>Pseudomonadati</taxon>
        <taxon>Pseudomonadota</taxon>
        <taxon>Alphaproteobacteria</taxon>
        <taxon>Rhodobacterales</taxon>
        <taxon>Paracoccaceae</taxon>
        <taxon>Pseudodonghicola</taxon>
    </lineage>
</organism>
<dbReference type="Proteomes" id="UP001243757">
    <property type="component" value="Unassembled WGS sequence"/>
</dbReference>
<reference evidence="2 3" key="1">
    <citation type="submission" date="2023-05" db="EMBL/GenBank/DDBJ databases">
        <title>Pseudodonghicola sp. nov.</title>
        <authorList>
            <person name="Huang J."/>
        </authorList>
    </citation>
    <scope>NUCLEOTIDE SEQUENCE [LARGE SCALE GENOMIC DNA]</scope>
    <source>
        <strain evidence="2 3">IC7</strain>
    </source>
</reference>
<protein>
    <submittedName>
        <fullName evidence="2">Uncharacterized protein</fullName>
    </submittedName>
</protein>
<accession>A0ABT7EWL3</accession>
<evidence type="ECO:0000256" key="1">
    <source>
        <dbReference type="SAM" id="MobiDB-lite"/>
    </source>
</evidence>